<keyword evidence="2 5" id="KW-0560">Oxidoreductase</keyword>
<evidence type="ECO:0000313" key="8">
    <source>
        <dbReference type="Proteomes" id="UP000185557"/>
    </source>
</evidence>
<evidence type="ECO:0000256" key="2">
    <source>
        <dbReference type="ARBA" id="ARBA00023002"/>
    </source>
</evidence>
<evidence type="ECO:0000256" key="4">
    <source>
        <dbReference type="ARBA" id="ARBA00048782"/>
    </source>
</evidence>
<dbReference type="PANTHER" id="PTHR43774:SF1">
    <property type="entry name" value="PEPTIDE METHIONINE SULFOXIDE REDUCTASE MSRA 2"/>
    <property type="match status" value="1"/>
</dbReference>
<dbReference type="STRING" id="549789.NIES30_00865"/>
<dbReference type="Pfam" id="PF01625">
    <property type="entry name" value="PMSR"/>
    <property type="match status" value="1"/>
</dbReference>
<dbReference type="NCBIfam" id="TIGR00401">
    <property type="entry name" value="msrA"/>
    <property type="match status" value="1"/>
</dbReference>
<comment type="caution">
    <text evidence="7">The sequence shown here is derived from an EMBL/GenBank/DDBJ whole genome shotgun (WGS) entry which is preliminary data.</text>
</comment>
<evidence type="ECO:0000256" key="3">
    <source>
        <dbReference type="ARBA" id="ARBA00047806"/>
    </source>
</evidence>
<reference evidence="7 8" key="1">
    <citation type="submission" date="2016-11" db="EMBL/GenBank/DDBJ databases">
        <title>Draft Genome Sequences of Nine Cyanobacterial Strains from Diverse Habitats.</title>
        <authorList>
            <person name="Zhu T."/>
            <person name="Hou S."/>
            <person name="Lu X."/>
            <person name="Hess W.R."/>
        </authorList>
    </citation>
    <scope>NUCLEOTIDE SEQUENCE [LARGE SCALE GENOMIC DNA]</scope>
    <source>
        <strain evidence="7 8">NIES-30</strain>
    </source>
</reference>
<dbReference type="OrthoDB" id="4174719at2"/>
<accession>A0A1U7JA92</accession>
<dbReference type="Gene3D" id="3.30.1060.10">
    <property type="entry name" value="Peptide methionine sulphoxide reductase MsrA"/>
    <property type="match status" value="1"/>
</dbReference>
<dbReference type="Proteomes" id="UP000185557">
    <property type="component" value="Unassembled WGS sequence"/>
</dbReference>
<evidence type="ECO:0000256" key="1">
    <source>
        <dbReference type="ARBA" id="ARBA00005591"/>
    </source>
</evidence>
<dbReference type="SUPFAM" id="SSF55068">
    <property type="entry name" value="Peptide methionine sulfoxide reductase"/>
    <property type="match status" value="1"/>
</dbReference>
<dbReference type="EMBL" id="MRCG01000001">
    <property type="protein sequence ID" value="OKH50681.1"/>
    <property type="molecule type" value="Genomic_DNA"/>
</dbReference>
<dbReference type="GO" id="GO:0033744">
    <property type="term" value="F:L-methionine:thioredoxin-disulfide S-oxidoreductase activity"/>
    <property type="evidence" value="ECO:0007669"/>
    <property type="project" value="RHEA"/>
</dbReference>
<name>A0A1U7JA92_9CYAN</name>
<dbReference type="PANTHER" id="PTHR43774">
    <property type="entry name" value="PEPTIDE METHIONINE SULFOXIDE REDUCTASE"/>
    <property type="match status" value="1"/>
</dbReference>
<comment type="similarity">
    <text evidence="1 5">Belongs to the MsrA Met sulfoxide reductase family.</text>
</comment>
<dbReference type="EC" id="1.8.4.11" evidence="5"/>
<comment type="catalytic activity">
    <reaction evidence="3 5">
        <text>L-methionyl-[protein] + [thioredoxin]-disulfide + H2O = L-methionyl-(S)-S-oxide-[protein] + [thioredoxin]-dithiol</text>
        <dbReference type="Rhea" id="RHEA:14217"/>
        <dbReference type="Rhea" id="RHEA-COMP:10698"/>
        <dbReference type="Rhea" id="RHEA-COMP:10700"/>
        <dbReference type="Rhea" id="RHEA-COMP:12313"/>
        <dbReference type="Rhea" id="RHEA-COMP:12315"/>
        <dbReference type="ChEBI" id="CHEBI:15377"/>
        <dbReference type="ChEBI" id="CHEBI:16044"/>
        <dbReference type="ChEBI" id="CHEBI:29950"/>
        <dbReference type="ChEBI" id="CHEBI:44120"/>
        <dbReference type="ChEBI" id="CHEBI:50058"/>
        <dbReference type="EC" id="1.8.4.11"/>
    </reaction>
</comment>
<proteinExistence type="inferred from homology"/>
<keyword evidence="8" id="KW-1185">Reference proteome</keyword>
<protein>
    <recommendedName>
        <fullName evidence="5">Peptide methionine sulfoxide reductase MsrA</fullName>
        <shortName evidence="5">Protein-methionine-S-oxide reductase</shortName>
        <ecNumber evidence="5">1.8.4.11</ecNumber>
    </recommendedName>
    <alternativeName>
        <fullName evidence="5">Peptide-methionine (S)-S-oxide reductase</fullName>
        <shortName evidence="5">Peptide Met(O) reductase</shortName>
    </alternativeName>
</protein>
<evidence type="ECO:0000256" key="5">
    <source>
        <dbReference type="HAMAP-Rule" id="MF_01401"/>
    </source>
</evidence>
<evidence type="ECO:0000313" key="7">
    <source>
        <dbReference type="EMBL" id="OKH50681.1"/>
    </source>
</evidence>
<feature type="active site" evidence="5">
    <location>
        <position position="54"/>
    </location>
</feature>
<evidence type="ECO:0000259" key="6">
    <source>
        <dbReference type="Pfam" id="PF01625"/>
    </source>
</evidence>
<dbReference type="InterPro" id="IPR036509">
    <property type="entry name" value="Met_Sox_Rdtase_MsrA_sf"/>
</dbReference>
<dbReference type="GO" id="GO:0008113">
    <property type="term" value="F:peptide-methionine (S)-S-oxide reductase activity"/>
    <property type="evidence" value="ECO:0007669"/>
    <property type="project" value="UniProtKB-UniRule"/>
</dbReference>
<gene>
    <name evidence="5" type="primary">msrA</name>
    <name evidence="7" type="ORF">NIES30_00865</name>
</gene>
<dbReference type="RefSeq" id="WP_073606497.1">
    <property type="nucleotide sequence ID" value="NZ_MRCG01000001.1"/>
</dbReference>
<comment type="function">
    <text evidence="5">Has an important function as a repair enzyme for proteins that have been inactivated by oxidation. Catalyzes the reversible oxidation-reduction of methionine sulfoxide in proteins to methionine.</text>
</comment>
<dbReference type="HAMAP" id="MF_01401">
    <property type="entry name" value="MsrA"/>
    <property type="match status" value="1"/>
</dbReference>
<sequence length="219" mass="24304">MPMIRRLLLGLLLLATLGLMWDALPFYATADLMPPAKVAVTDPSLATATFAGGCFWCMEGPFDELDGVISTTSGYTGGTKADPTYSEVSAGGTGHVEAVQVVYDPAKVTYETLLQVFWQNVDPVDSRGQFCDKGSQYQAKIFAQDDDQLALAEQSKQVLSRQATFRKTPIVTAIEPAQTFYPAEDYHQDYYLKHPLRYKYYRTACGRDRRLAEVWGSGE</sequence>
<dbReference type="InterPro" id="IPR002569">
    <property type="entry name" value="Met_Sox_Rdtase_MsrA_dom"/>
</dbReference>
<organism evidence="7 8">
    <name type="scientific">Phormidium tenue NIES-30</name>
    <dbReference type="NCBI Taxonomy" id="549789"/>
    <lineage>
        <taxon>Bacteria</taxon>
        <taxon>Bacillati</taxon>
        <taxon>Cyanobacteriota</taxon>
        <taxon>Cyanophyceae</taxon>
        <taxon>Oscillatoriophycideae</taxon>
        <taxon>Oscillatoriales</taxon>
        <taxon>Oscillatoriaceae</taxon>
        <taxon>Phormidium</taxon>
    </lineage>
</organism>
<feature type="domain" description="Peptide methionine sulphoxide reductase MsrA" evidence="6">
    <location>
        <begin position="47"/>
        <end position="199"/>
    </location>
</feature>
<dbReference type="AlphaFoldDB" id="A0A1U7JA92"/>
<comment type="catalytic activity">
    <reaction evidence="4 5">
        <text>[thioredoxin]-disulfide + L-methionine + H2O = L-methionine (S)-S-oxide + [thioredoxin]-dithiol</text>
        <dbReference type="Rhea" id="RHEA:19993"/>
        <dbReference type="Rhea" id="RHEA-COMP:10698"/>
        <dbReference type="Rhea" id="RHEA-COMP:10700"/>
        <dbReference type="ChEBI" id="CHEBI:15377"/>
        <dbReference type="ChEBI" id="CHEBI:29950"/>
        <dbReference type="ChEBI" id="CHEBI:50058"/>
        <dbReference type="ChEBI" id="CHEBI:57844"/>
        <dbReference type="ChEBI" id="CHEBI:58772"/>
        <dbReference type="EC" id="1.8.4.11"/>
    </reaction>
</comment>